<evidence type="ECO:0000313" key="3">
    <source>
        <dbReference type="Proteomes" id="UP000740926"/>
    </source>
</evidence>
<name>A0A9P7C3P8_9FUNG</name>
<feature type="compositionally biased region" description="Basic and acidic residues" evidence="1">
    <location>
        <begin position="25"/>
        <end position="40"/>
    </location>
</feature>
<protein>
    <submittedName>
        <fullName evidence="2">Uncharacterized protein</fullName>
    </submittedName>
</protein>
<evidence type="ECO:0000256" key="1">
    <source>
        <dbReference type="SAM" id="MobiDB-lite"/>
    </source>
</evidence>
<keyword evidence="3" id="KW-1185">Reference proteome</keyword>
<feature type="region of interest" description="Disordered" evidence="1">
    <location>
        <begin position="25"/>
        <end position="47"/>
    </location>
</feature>
<proteinExistence type="predicted"/>
<sequence length="161" mass="16139">MGTRYRGEQVLACAFNAVGTAAVEDHRGPGRGQALRDRQADAGGGGGDQCGAAAEFDLHGDIQGRGMPQYRSGGVIGMQRRAQRVVARGAVDPRHAGRACPIQRCSFGGIASSICSSSAATARSASLSSSATGCRAVSAVASCCSALRTRSPAANASGSPA</sequence>
<dbReference type="EMBL" id="JAANIU010009105">
    <property type="protein sequence ID" value="KAG1533720.1"/>
    <property type="molecule type" value="Genomic_DNA"/>
</dbReference>
<evidence type="ECO:0000313" key="2">
    <source>
        <dbReference type="EMBL" id="KAG1533720.1"/>
    </source>
</evidence>
<comment type="caution">
    <text evidence="2">The sequence shown here is derived from an EMBL/GenBank/DDBJ whole genome shotgun (WGS) entry which is preliminary data.</text>
</comment>
<reference evidence="2 3" key="1">
    <citation type="journal article" date="2020" name="Microb. Genom.">
        <title>Genetic diversity of clinical and environmental Mucorales isolates obtained from an investigation of mucormycosis cases among solid organ transplant recipients.</title>
        <authorList>
            <person name="Nguyen M.H."/>
            <person name="Kaul D."/>
            <person name="Muto C."/>
            <person name="Cheng S.J."/>
            <person name="Richter R.A."/>
            <person name="Bruno V.M."/>
            <person name="Liu G."/>
            <person name="Beyhan S."/>
            <person name="Sundermann A.J."/>
            <person name="Mounaud S."/>
            <person name="Pasculle A.W."/>
            <person name="Nierman W.C."/>
            <person name="Driscoll E."/>
            <person name="Cumbie R."/>
            <person name="Clancy C.J."/>
            <person name="Dupont C.L."/>
        </authorList>
    </citation>
    <scope>NUCLEOTIDE SEQUENCE [LARGE SCALE GENOMIC DNA]</scope>
    <source>
        <strain evidence="2 3">GL24</strain>
    </source>
</reference>
<dbReference type="AlphaFoldDB" id="A0A9P7C3P8"/>
<accession>A0A9P7C3P8</accession>
<gene>
    <name evidence="2" type="ORF">G6F50_015773</name>
</gene>
<dbReference type="Proteomes" id="UP000740926">
    <property type="component" value="Unassembled WGS sequence"/>
</dbReference>
<organism evidence="2 3">
    <name type="scientific">Rhizopus delemar</name>
    <dbReference type="NCBI Taxonomy" id="936053"/>
    <lineage>
        <taxon>Eukaryota</taxon>
        <taxon>Fungi</taxon>
        <taxon>Fungi incertae sedis</taxon>
        <taxon>Mucoromycota</taxon>
        <taxon>Mucoromycotina</taxon>
        <taxon>Mucoromycetes</taxon>
        <taxon>Mucorales</taxon>
        <taxon>Mucorineae</taxon>
        <taxon>Rhizopodaceae</taxon>
        <taxon>Rhizopus</taxon>
    </lineage>
</organism>